<dbReference type="AlphaFoldDB" id="A0A1T4WII5"/>
<proteinExistence type="inferred from homology"/>
<comment type="similarity">
    <text evidence="2">Belongs to the nucleobase:cation symporter-2 (NCS2) (TC 2.A.40) family.</text>
</comment>
<evidence type="ECO:0000256" key="6">
    <source>
        <dbReference type="ARBA" id="ARBA00023136"/>
    </source>
</evidence>
<keyword evidence="9" id="KW-1185">Reference proteome</keyword>
<sequence>MSNQSELHLTIGVNESLSPGKALLLGLQHVLAMDLYIAPIVLAGILSMTVSETAFFIQMTFFAAGCATLIQTGFGIRLPVMQGPSYVPIGALAAIGHSMGLATVFGSLLSGAVFITLLGWPFKMLGRIVRRFIPPLVGGTVIVVVGIALMPVALNGVYHAPGDIVHNCYVALAAAVALVALMIIGSRVTGAGTILRLTSVILAMAIGTLVGAYFGIVDFSPVTKAAWFSLPKIFPFGTPKFDLSASLTLIFIYLVVLVETTGTWFAVGAVTGQELDDKRLNGGAVGEGLGCLLGTLFGGTPVTGYSTNAGIIAVTGVASRWAIMGGGVVLMFLGLMPKLMNVIACIPGVVINGVFAVICVVIAMNGFRVVKGIKLDERNMLVIGLPVLLTLAAVLMPKELVNQLPELVRYLVASGIAVGAISAVVLNLILPENKE</sequence>
<evidence type="ECO:0000313" key="8">
    <source>
        <dbReference type="EMBL" id="SKA76718.1"/>
    </source>
</evidence>
<evidence type="ECO:0000256" key="3">
    <source>
        <dbReference type="ARBA" id="ARBA00022448"/>
    </source>
</evidence>
<dbReference type="PANTHER" id="PTHR42810">
    <property type="entry name" value="PURINE PERMEASE C1399.01C-RELATED"/>
    <property type="match status" value="1"/>
</dbReference>
<keyword evidence="4 7" id="KW-0812">Transmembrane</keyword>
<feature type="transmembrane region" description="Helical" evidence="7">
    <location>
        <begin position="250"/>
        <end position="270"/>
    </location>
</feature>
<keyword evidence="3" id="KW-0813">Transport</keyword>
<evidence type="ECO:0000256" key="1">
    <source>
        <dbReference type="ARBA" id="ARBA00004141"/>
    </source>
</evidence>
<evidence type="ECO:0000256" key="2">
    <source>
        <dbReference type="ARBA" id="ARBA00008821"/>
    </source>
</evidence>
<name>A0A1T4WII5_9BACT</name>
<evidence type="ECO:0000256" key="5">
    <source>
        <dbReference type="ARBA" id="ARBA00022989"/>
    </source>
</evidence>
<dbReference type="InterPro" id="IPR006043">
    <property type="entry name" value="NCS2"/>
</dbReference>
<feature type="transmembrane region" description="Helical" evidence="7">
    <location>
        <begin position="53"/>
        <end position="74"/>
    </location>
</feature>
<keyword evidence="5 7" id="KW-1133">Transmembrane helix</keyword>
<feature type="transmembrane region" description="Helical" evidence="7">
    <location>
        <begin position="339"/>
        <end position="367"/>
    </location>
</feature>
<dbReference type="RefSeq" id="WP_078685570.1">
    <property type="nucleotide sequence ID" value="NZ_FUYA01000007.1"/>
</dbReference>
<feature type="transmembrane region" description="Helical" evidence="7">
    <location>
        <begin position="132"/>
        <end position="158"/>
    </location>
</feature>
<dbReference type="GO" id="GO:0005886">
    <property type="term" value="C:plasma membrane"/>
    <property type="evidence" value="ECO:0007669"/>
    <property type="project" value="TreeGrafter"/>
</dbReference>
<dbReference type="Proteomes" id="UP000189733">
    <property type="component" value="Unassembled WGS sequence"/>
</dbReference>
<dbReference type="Pfam" id="PF00860">
    <property type="entry name" value="Xan_ur_permease"/>
    <property type="match status" value="1"/>
</dbReference>
<feature type="transmembrane region" description="Helical" evidence="7">
    <location>
        <begin position="197"/>
        <end position="216"/>
    </location>
</feature>
<comment type="subcellular location">
    <subcellularLocation>
        <location evidence="1">Membrane</location>
        <topology evidence="1">Multi-pass membrane protein</topology>
    </subcellularLocation>
</comment>
<protein>
    <submittedName>
        <fullName evidence="8">Nucleobase:cation symporter-2, NCS2 family</fullName>
    </submittedName>
</protein>
<feature type="transmembrane region" description="Helical" evidence="7">
    <location>
        <begin position="379"/>
        <end position="396"/>
    </location>
</feature>
<accession>A0A1T4WII5</accession>
<organism evidence="8 9">
    <name type="scientific">Desulfobaculum bizertense DSM 18034</name>
    <dbReference type="NCBI Taxonomy" id="1121442"/>
    <lineage>
        <taxon>Bacteria</taxon>
        <taxon>Pseudomonadati</taxon>
        <taxon>Thermodesulfobacteriota</taxon>
        <taxon>Desulfovibrionia</taxon>
        <taxon>Desulfovibrionales</taxon>
        <taxon>Desulfovibrionaceae</taxon>
        <taxon>Desulfobaculum</taxon>
    </lineage>
</organism>
<evidence type="ECO:0000256" key="7">
    <source>
        <dbReference type="SAM" id="Phobius"/>
    </source>
</evidence>
<dbReference type="PANTHER" id="PTHR42810:SF2">
    <property type="entry name" value="PURINE PERMEASE C1399.01C-RELATED"/>
    <property type="match status" value="1"/>
</dbReference>
<evidence type="ECO:0000313" key="9">
    <source>
        <dbReference type="Proteomes" id="UP000189733"/>
    </source>
</evidence>
<keyword evidence="6 7" id="KW-0472">Membrane</keyword>
<feature type="transmembrane region" description="Helical" evidence="7">
    <location>
        <begin position="94"/>
        <end position="120"/>
    </location>
</feature>
<feature type="transmembrane region" description="Helical" evidence="7">
    <location>
        <begin position="164"/>
        <end position="185"/>
    </location>
</feature>
<dbReference type="NCBIfam" id="NF037981">
    <property type="entry name" value="NCS2_1"/>
    <property type="match status" value="1"/>
</dbReference>
<feature type="transmembrane region" description="Helical" evidence="7">
    <location>
        <begin position="408"/>
        <end position="430"/>
    </location>
</feature>
<gene>
    <name evidence="8" type="ORF">SAMN02745702_02296</name>
</gene>
<evidence type="ECO:0000256" key="4">
    <source>
        <dbReference type="ARBA" id="ARBA00022692"/>
    </source>
</evidence>
<feature type="transmembrane region" description="Helical" evidence="7">
    <location>
        <begin position="22"/>
        <end position="46"/>
    </location>
</feature>
<dbReference type="GO" id="GO:0042907">
    <property type="term" value="F:xanthine transmembrane transporter activity"/>
    <property type="evidence" value="ECO:0007669"/>
    <property type="project" value="TreeGrafter"/>
</dbReference>
<dbReference type="EMBL" id="FUYA01000007">
    <property type="protein sequence ID" value="SKA76718.1"/>
    <property type="molecule type" value="Genomic_DNA"/>
</dbReference>
<reference evidence="8 9" key="1">
    <citation type="submission" date="2017-02" db="EMBL/GenBank/DDBJ databases">
        <authorList>
            <person name="Peterson S.W."/>
        </authorList>
    </citation>
    <scope>NUCLEOTIDE SEQUENCE [LARGE SCALE GENOMIC DNA]</scope>
    <source>
        <strain evidence="8 9">DSM 18034</strain>
    </source>
</reference>
<feature type="transmembrane region" description="Helical" evidence="7">
    <location>
        <begin position="311"/>
        <end position="333"/>
    </location>
</feature>
<dbReference type="OrthoDB" id="9805749at2"/>
<dbReference type="STRING" id="1121442.SAMN02745702_02296"/>